<comment type="caution">
    <text evidence="2">The sequence shown here is derived from an EMBL/GenBank/DDBJ whole genome shotgun (WGS) entry which is preliminary data.</text>
</comment>
<keyword evidence="3" id="KW-1185">Reference proteome</keyword>
<name>A0AAN8YUL8_9MAGN</name>
<dbReference type="GO" id="GO:0009451">
    <property type="term" value="P:RNA modification"/>
    <property type="evidence" value="ECO:0007669"/>
    <property type="project" value="InterPro"/>
</dbReference>
<gene>
    <name evidence="2" type="ORF">RJ641_020866</name>
</gene>
<evidence type="ECO:0000256" key="1">
    <source>
        <dbReference type="ARBA" id="ARBA00022737"/>
    </source>
</evidence>
<dbReference type="Proteomes" id="UP001370490">
    <property type="component" value="Unassembled WGS sequence"/>
</dbReference>
<dbReference type="PANTHER" id="PTHR47926:SF418">
    <property type="entry name" value="(WILD MALAYSIAN BANANA) HYPOTHETICAL PROTEIN"/>
    <property type="match status" value="1"/>
</dbReference>
<dbReference type="Gene3D" id="1.25.40.10">
    <property type="entry name" value="Tetratricopeptide repeat domain"/>
    <property type="match status" value="1"/>
</dbReference>
<keyword evidence="1" id="KW-0677">Repeat</keyword>
<dbReference type="AlphaFoldDB" id="A0AAN8YUL8"/>
<dbReference type="InterPro" id="IPR046960">
    <property type="entry name" value="PPR_At4g14850-like_plant"/>
</dbReference>
<dbReference type="EMBL" id="JBAMMX010000025">
    <property type="protein sequence ID" value="KAK6915749.1"/>
    <property type="molecule type" value="Genomic_DNA"/>
</dbReference>
<dbReference type="GO" id="GO:0003723">
    <property type="term" value="F:RNA binding"/>
    <property type="evidence" value="ECO:0007669"/>
    <property type="project" value="InterPro"/>
</dbReference>
<accession>A0AAN8YUL8</accession>
<sequence length="472" mass="51949">MATLATLADDIEIGVTRQGADPRIRFSLVPMVKLDILWGSLGMREHFRRGSYSAVMVGDEVQEDINPRQNKHLSHSSNSIDALKIFNQLWEHGLYPDEYTFSAVLPVSADLKGVVNENVFDAMSERSLASWKAMIAGFCRVSYMIGRLGFSRRFLVGLGLIQSVLIFARFSLVLSDSADISCVEFGKQVHAVVVKLKQFSKVYVRNLMITGWLQNDNFEQTCYYFWMMRRGLGPDEGSLSTAFGAAATIAALNQGTLVHNQILKIGFVTNRCVANSLTTMYAKCGSLIDAQKVFEERECPNVVSWTALMAAYLHHGYGDQVHGTSHASLAVADEIWTAFSSNPYAPFLLITTGILYGINKEEDWLPEAHSHVHPLTPGISDLSSLESNHGVEKLIMQLDEVGLSHTNLDTSFCFTCCLILMLVALSSISLEKPLLRFEVGEVRKASCGVVCSGVASCVSANTGKPQILQTKA</sequence>
<reference evidence="2 3" key="1">
    <citation type="submission" date="2023-12" db="EMBL/GenBank/DDBJ databases">
        <title>A high-quality genome assembly for Dillenia turbinata (Dilleniales).</title>
        <authorList>
            <person name="Chanderbali A."/>
        </authorList>
    </citation>
    <scope>NUCLEOTIDE SEQUENCE [LARGE SCALE GENOMIC DNA]</scope>
    <source>
        <strain evidence="2">LSX21</strain>
        <tissue evidence="2">Leaf</tissue>
    </source>
</reference>
<evidence type="ECO:0000313" key="3">
    <source>
        <dbReference type="Proteomes" id="UP001370490"/>
    </source>
</evidence>
<dbReference type="Pfam" id="PF01535">
    <property type="entry name" value="PPR"/>
    <property type="match status" value="1"/>
</dbReference>
<dbReference type="InterPro" id="IPR011990">
    <property type="entry name" value="TPR-like_helical_dom_sf"/>
</dbReference>
<proteinExistence type="predicted"/>
<dbReference type="InterPro" id="IPR002885">
    <property type="entry name" value="PPR_rpt"/>
</dbReference>
<protein>
    <submittedName>
        <fullName evidence="2">Pentatricopeptide repeat</fullName>
    </submittedName>
</protein>
<evidence type="ECO:0000313" key="2">
    <source>
        <dbReference type="EMBL" id="KAK6915749.1"/>
    </source>
</evidence>
<organism evidence="2 3">
    <name type="scientific">Dillenia turbinata</name>
    <dbReference type="NCBI Taxonomy" id="194707"/>
    <lineage>
        <taxon>Eukaryota</taxon>
        <taxon>Viridiplantae</taxon>
        <taxon>Streptophyta</taxon>
        <taxon>Embryophyta</taxon>
        <taxon>Tracheophyta</taxon>
        <taxon>Spermatophyta</taxon>
        <taxon>Magnoliopsida</taxon>
        <taxon>eudicotyledons</taxon>
        <taxon>Gunneridae</taxon>
        <taxon>Pentapetalae</taxon>
        <taxon>Dilleniales</taxon>
        <taxon>Dilleniaceae</taxon>
        <taxon>Dillenia</taxon>
    </lineage>
</organism>
<dbReference type="PANTHER" id="PTHR47926">
    <property type="entry name" value="PENTATRICOPEPTIDE REPEAT-CONTAINING PROTEIN"/>
    <property type="match status" value="1"/>
</dbReference>